<feature type="compositionally biased region" description="Polar residues" evidence="2">
    <location>
        <begin position="72"/>
        <end position="91"/>
    </location>
</feature>
<dbReference type="Proteomes" id="UP000815325">
    <property type="component" value="Unassembled WGS sequence"/>
</dbReference>
<dbReference type="Gene3D" id="2.60.120.590">
    <property type="entry name" value="Alpha-ketoglutarate-dependent dioxygenase AlkB-like"/>
    <property type="match status" value="1"/>
</dbReference>
<evidence type="ECO:0000313" key="4">
    <source>
        <dbReference type="Proteomes" id="UP000815325"/>
    </source>
</evidence>
<feature type="region of interest" description="Disordered" evidence="2">
    <location>
        <begin position="120"/>
        <end position="202"/>
    </location>
</feature>
<evidence type="ECO:0000256" key="1">
    <source>
        <dbReference type="ARBA" id="ARBA00007879"/>
    </source>
</evidence>
<evidence type="ECO:0000256" key="2">
    <source>
        <dbReference type="SAM" id="MobiDB-lite"/>
    </source>
</evidence>
<gene>
    <name evidence="3" type="ORF">DUNSADRAFT_14132</name>
</gene>
<comment type="caution">
    <text evidence="3">The sequence shown here is derived from an EMBL/GenBank/DDBJ whole genome shotgun (WGS) entry which is preliminary data.</text>
</comment>
<protein>
    <recommendedName>
        <fullName evidence="5">Encoded protein</fullName>
    </recommendedName>
</protein>
<sequence>MKGKVQQQWQHTVPRRSPPQSIGPRINLTFRRIVHPESQTRSPKQPARLPQRPPPQAAFPNLRASAPLFPNPSATESVSSPSKKLACHSTQSLLDPRVWQLRIEQQEQNKLREQVALLQQAKAGQQASQHDLQQQLPQQLPQQQLQQPEQQQQQQQQQQQEASLAVSSSMTRHEPPSREPSPPPKMSRFESQVPTQQPHPST</sequence>
<feature type="compositionally biased region" description="Polar residues" evidence="2">
    <location>
        <begin position="1"/>
        <end position="11"/>
    </location>
</feature>
<evidence type="ECO:0008006" key="5">
    <source>
        <dbReference type="Google" id="ProtNLM"/>
    </source>
</evidence>
<feature type="compositionally biased region" description="Polar residues" evidence="2">
    <location>
        <begin position="189"/>
        <end position="202"/>
    </location>
</feature>
<dbReference type="EMBL" id="MU070014">
    <property type="protein sequence ID" value="KAF5830701.1"/>
    <property type="molecule type" value="Genomic_DNA"/>
</dbReference>
<feature type="region of interest" description="Disordered" evidence="2">
    <location>
        <begin position="1"/>
        <end position="91"/>
    </location>
</feature>
<evidence type="ECO:0000313" key="3">
    <source>
        <dbReference type="EMBL" id="KAF5830701.1"/>
    </source>
</evidence>
<name>A0ABQ7G7W9_DUNSA</name>
<dbReference type="SUPFAM" id="SSF51197">
    <property type="entry name" value="Clavaminate synthase-like"/>
    <property type="match status" value="1"/>
</dbReference>
<comment type="similarity">
    <text evidence="1">Belongs to the alkB family.</text>
</comment>
<keyword evidence="4" id="KW-1185">Reference proteome</keyword>
<proteinExistence type="inferred from homology"/>
<dbReference type="InterPro" id="IPR037151">
    <property type="entry name" value="AlkB-like_sf"/>
</dbReference>
<reference evidence="3" key="1">
    <citation type="submission" date="2017-08" db="EMBL/GenBank/DDBJ databases">
        <authorList>
            <person name="Polle J.E."/>
            <person name="Barry K."/>
            <person name="Cushman J."/>
            <person name="Schmutz J."/>
            <person name="Tran D."/>
            <person name="Hathwaick L.T."/>
            <person name="Yim W.C."/>
            <person name="Jenkins J."/>
            <person name="Mckie-Krisberg Z.M."/>
            <person name="Prochnik S."/>
            <person name="Lindquist E."/>
            <person name="Dockter R.B."/>
            <person name="Adam C."/>
            <person name="Molina H."/>
            <person name="Bunkerborg J."/>
            <person name="Jin E."/>
            <person name="Buchheim M."/>
            <person name="Magnuson J."/>
        </authorList>
    </citation>
    <scope>NUCLEOTIDE SEQUENCE</scope>
    <source>
        <strain evidence="3">CCAP 19/18</strain>
    </source>
</reference>
<organism evidence="3 4">
    <name type="scientific">Dunaliella salina</name>
    <name type="common">Green alga</name>
    <name type="synonym">Protococcus salinus</name>
    <dbReference type="NCBI Taxonomy" id="3046"/>
    <lineage>
        <taxon>Eukaryota</taxon>
        <taxon>Viridiplantae</taxon>
        <taxon>Chlorophyta</taxon>
        <taxon>core chlorophytes</taxon>
        <taxon>Chlorophyceae</taxon>
        <taxon>CS clade</taxon>
        <taxon>Chlamydomonadales</taxon>
        <taxon>Dunaliellaceae</taxon>
        <taxon>Dunaliella</taxon>
    </lineage>
</organism>
<feature type="compositionally biased region" description="Low complexity" evidence="2">
    <location>
        <begin position="120"/>
        <end position="161"/>
    </location>
</feature>
<accession>A0ABQ7G7W9</accession>